<proteinExistence type="predicted"/>
<evidence type="ECO:0000313" key="2">
    <source>
        <dbReference type="Proteomes" id="UP000192569"/>
    </source>
</evidence>
<gene>
    <name evidence="1" type="ORF">SAMN00808754_1660</name>
</gene>
<dbReference type="EMBL" id="LT838272">
    <property type="protein sequence ID" value="SMB96805.1"/>
    <property type="molecule type" value="Genomic_DNA"/>
</dbReference>
<evidence type="ECO:0000313" key="1">
    <source>
        <dbReference type="EMBL" id="SMB96805.1"/>
    </source>
</evidence>
<dbReference type="STRING" id="698762.SAMN00808754_1660"/>
<protein>
    <submittedName>
        <fullName evidence="1">Uncharacterized protein</fullName>
    </submittedName>
</protein>
<reference evidence="1 2" key="1">
    <citation type="submission" date="2017-04" db="EMBL/GenBank/DDBJ databases">
        <authorList>
            <person name="Afonso C.L."/>
            <person name="Miller P.J."/>
            <person name="Scott M.A."/>
            <person name="Spackman E."/>
            <person name="Goraichik I."/>
            <person name="Dimitrov K.M."/>
            <person name="Suarez D.L."/>
            <person name="Swayne D.E."/>
        </authorList>
    </citation>
    <scope>NUCLEOTIDE SEQUENCE [LARGE SCALE GENOMIC DNA]</scope>
    <source>
        <strain evidence="1 2">ToBE</strain>
    </source>
</reference>
<keyword evidence="2" id="KW-1185">Reference proteome</keyword>
<organism evidence="1 2">
    <name type="scientific">Thermanaeromonas toyohensis ToBE</name>
    <dbReference type="NCBI Taxonomy" id="698762"/>
    <lineage>
        <taxon>Bacteria</taxon>
        <taxon>Bacillati</taxon>
        <taxon>Bacillota</taxon>
        <taxon>Clostridia</taxon>
        <taxon>Neomoorellales</taxon>
        <taxon>Neomoorellaceae</taxon>
        <taxon>Thermanaeromonas</taxon>
    </lineage>
</organism>
<dbReference type="OrthoDB" id="2045100at2"/>
<name>A0A1W1VTW8_9FIRM</name>
<sequence length="113" mass="12011">MADSIRRVLLGQVAVDSGHLLIMDPLYISRLEEAARGTGKTVSEVALDIAYRCASGKHLGGQVNFPNGVSGMAVAFQSGIGDGVYPVIGHVKNLRGWGERLIRVEIGLGHVLM</sequence>
<dbReference type="AlphaFoldDB" id="A0A1W1VTW8"/>
<dbReference type="Proteomes" id="UP000192569">
    <property type="component" value="Chromosome I"/>
</dbReference>
<dbReference type="RefSeq" id="WP_084665272.1">
    <property type="nucleotide sequence ID" value="NZ_LT838272.1"/>
</dbReference>
<accession>A0A1W1VTW8</accession>